<dbReference type="OrthoDB" id="2786194at2759"/>
<dbReference type="SMART" id="SM00256">
    <property type="entry name" value="FBOX"/>
    <property type="match status" value="1"/>
</dbReference>
<comment type="caution">
    <text evidence="2">The sequence shown here is derived from an EMBL/GenBank/DDBJ whole genome shotgun (WGS) entry which is preliminary data.</text>
</comment>
<accession>A0A8H6WJR1</accession>
<dbReference type="EMBL" id="JACAZE010000003">
    <property type="protein sequence ID" value="KAF7319516.1"/>
    <property type="molecule type" value="Genomic_DNA"/>
</dbReference>
<evidence type="ECO:0000313" key="3">
    <source>
        <dbReference type="Proteomes" id="UP000613580"/>
    </source>
</evidence>
<dbReference type="SUPFAM" id="SSF81383">
    <property type="entry name" value="F-box domain"/>
    <property type="match status" value="1"/>
</dbReference>
<dbReference type="AlphaFoldDB" id="A0A8H6WJR1"/>
<evidence type="ECO:0000313" key="2">
    <source>
        <dbReference type="EMBL" id="KAF7319516.1"/>
    </source>
</evidence>
<evidence type="ECO:0000259" key="1">
    <source>
        <dbReference type="SMART" id="SM00256"/>
    </source>
</evidence>
<gene>
    <name evidence="2" type="ORF">HMN09_00290800</name>
</gene>
<feature type="domain" description="F-box" evidence="1">
    <location>
        <begin position="6"/>
        <end position="46"/>
    </location>
</feature>
<proteinExistence type="predicted"/>
<organism evidence="2 3">
    <name type="scientific">Mycena chlorophos</name>
    <name type="common">Agaric fungus</name>
    <name type="synonym">Agaricus chlorophos</name>
    <dbReference type="NCBI Taxonomy" id="658473"/>
    <lineage>
        <taxon>Eukaryota</taxon>
        <taxon>Fungi</taxon>
        <taxon>Dikarya</taxon>
        <taxon>Basidiomycota</taxon>
        <taxon>Agaricomycotina</taxon>
        <taxon>Agaricomycetes</taxon>
        <taxon>Agaricomycetidae</taxon>
        <taxon>Agaricales</taxon>
        <taxon>Marasmiineae</taxon>
        <taxon>Mycenaceae</taxon>
        <taxon>Mycena</taxon>
    </lineage>
</organism>
<protein>
    <recommendedName>
        <fullName evidence="1">F-box domain-containing protein</fullName>
    </recommendedName>
</protein>
<sequence length="546" mass="60757">MLLDDLVLEVLCLICQELDLRSIISLRQVSRFFSDLTHSRALWLSFLRSRLSEGCFLPHYIQDYRQLDTDTLESLVHRLTTLLPKWTSMSSVPATLVRLDLSLSVTWVQLVAGTWLLVASSNDCESKLSCYDLAVKPTQGTTHAYLPGRVRTAKAEIQEDGVVLALGLAHEAQAVYVVTLHKPANETRNVFCQLAQLQGSSHVLMLSGDFVGCAVRGGLNTPHLFNWRTGAVYEMEPPPGGLDLPVRRSVPHLMVLWGDQLVVVRTNHLEIYDIRHDTRTASFSQVIEVSGIWEVSVCSPLDATPQSLSLVAISPAGIEMLSLHKLDETIDLDQSVLVQMPTRPEPGTRQLPAIEHPLICSLRVGASGRRMLWISAAEASADALKYPLRLFQAPITTGTTTDPIENHHLCSTFENDEDPAIWGVASLDFDDALGLVTVANVFGELAVFDYGSEPPFREHRWTKDLACSPGPLPPRLSSEPIPLSLLPALRRSMTDEEMYQSRWCPARPPLRNHFPSEYLWAGTPCDDAWLLDYAYGEVLIAYTMNQ</sequence>
<dbReference type="InterPro" id="IPR036047">
    <property type="entry name" value="F-box-like_dom_sf"/>
</dbReference>
<name>A0A8H6WJR1_MYCCL</name>
<dbReference type="Proteomes" id="UP000613580">
    <property type="component" value="Unassembled WGS sequence"/>
</dbReference>
<keyword evidence="3" id="KW-1185">Reference proteome</keyword>
<dbReference type="InterPro" id="IPR001810">
    <property type="entry name" value="F-box_dom"/>
</dbReference>
<dbReference type="Pfam" id="PF00646">
    <property type="entry name" value="F-box"/>
    <property type="match status" value="1"/>
</dbReference>
<reference evidence="2" key="1">
    <citation type="submission" date="2020-05" db="EMBL/GenBank/DDBJ databases">
        <title>Mycena genomes resolve the evolution of fungal bioluminescence.</title>
        <authorList>
            <person name="Tsai I.J."/>
        </authorList>
    </citation>
    <scope>NUCLEOTIDE SEQUENCE</scope>
    <source>
        <strain evidence="2">110903Hualien_Pintung</strain>
    </source>
</reference>